<feature type="chain" id="PRO_5008749497" evidence="2">
    <location>
        <begin position="26"/>
        <end position="509"/>
    </location>
</feature>
<feature type="region of interest" description="Disordered" evidence="1">
    <location>
        <begin position="89"/>
        <end position="116"/>
    </location>
</feature>
<evidence type="ECO:0000256" key="2">
    <source>
        <dbReference type="SAM" id="SignalP"/>
    </source>
</evidence>
<dbReference type="Proteomes" id="UP000507536">
    <property type="component" value="Unassembled WGS sequence"/>
</dbReference>
<organism evidence="3">
    <name type="scientific">Plasmodium chabaudi adami</name>
    <dbReference type="NCBI Taxonomy" id="5826"/>
    <lineage>
        <taxon>Eukaryota</taxon>
        <taxon>Sar</taxon>
        <taxon>Alveolata</taxon>
        <taxon>Apicomplexa</taxon>
        <taxon>Aconoidasida</taxon>
        <taxon>Haemosporida</taxon>
        <taxon>Plasmodiidae</taxon>
        <taxon>Plasmodium</taxon>
        <taxon>Plasmodium (Vinckeia)</taxon>
    </lineage>
</organism>
<evidence type="ECO:0000256" key="1">
    <source>
        <dbReference type="SAM" id="MobiDB-lite"/>
    </source>
</evidence>
<proteinExistence type="predicted"/>
<feature type="region of interest" description="Disordered" evidence="1">
    <location>
        <begin position="130"/>
        <end position="160"/>
    </location>
</feature>
<dbReference type="NCBIfam" id="TIGR01599">
    <property type="entry name" value="PYST-A"/>
    <property type="match status" value="1"/>
</dbReference>
<dbReference type="SUPFAM" id="SSF55961">
    <property type="entry name" value="Bet v1-like"/>
    <property type="match status" value="1"/>
</dbReference>
<keyword evidence="2" id="KW-0732">Signal</keyword>
<dbReference type="InterPro" id="IPR006486">
    <property type="entry name" value="PYST_A"/>
</dbReference>
<feature type="signal peptide" evidence="2">
    <location>
        <begin position="1"/>
        <end position="25"/>
    </location>
</feature>
<name>A0A1C6WAC9_PLACE</name>
<sequence length="509" mass="57212">MNKGNFNAVFLLLSLFVYANNKALAAELDEHNAASIELYEHNITSTESDEHNATIIKEDEHDVIPTESDEHDVIPTEYDEHNVTPAESYEHNATPAESDEHNPTPAESDEHDAIPTESDEHNATIIKEDEHDVIPTESDEHNATPAESDEHNATPAESDEHNATIIKEDEHDATPAESDEHNATIIKEDEHDVIPTEYDEHNATPAESDEHNATIIKEDEHDAIPTESDEHNVTPAESFVSEIAQRIANLNNESSNESLLMNPGSEMRYKIHKHLLCMDPKETEKAIKHASEAVALLLKIGSNTDGYNVEFQANNRTFIYSKKVENIDIGKFITKTKSSDKYDEIINVLWDSNDIIRPDLGVMNGEVARVYNPNLLMMEKSRDAFSIVSPSQIIYALATKVEISDDTTVILCPSININYLNKNQDDINVKELLEDVKPIETNIDAEEALIKLASNISGFIIKKNEDSVDVTYIHSIYNGDKTTHFLEDLRHKRDRSKKYAYVTAVHANM</sequence>
<dbReference type="AlphaFoldDB" id="A0A1C6WAC9"/>
<evidence type="ECO:0000313" key="3">
    <source>
        <dbReference type="EMBL" id="SCL83517.1"/>
    </source>
</evidence>
<dbReference type="EMBL" id="FMIN01000036">
    <property type="protein sequence ID" value="SCL83517.1"/>
    <property type="molecule type" value="Genomic_DNA"/>
</dbReference>
<gene>
    <name evidence="3" type="ORF">PCHDS_000495200</name>
</gene>
<accession>A0A1C6WAC9</accession>
<protein>
    <submittedName>
        <fullName evidence="3">Fam-a protein</fullName>
    </submittedName>
</protein>
<reference evidence="3" key="1">
    <citation type="submission" date="2016-08" db="EMBL/GenBank/DDBJ databases">
        <authorList>
            <consortium name="Pathogen Informatics"/>
        </authorList>
    </citation>
    <scope>NUCLEOTIDE SEQUENCE</scope>
    <source>
        <strain evidence="3">DS</strain>
    </source>
</reference>